<feature type="compositionally biased region" description="Basic residues" evidence="1">
    <location>
        <begin position="41"/>
        <end position="52"/>
    </location>
</feature>
<accession>A0A7S3PPM1</accession>
<protein>
    <recommendedName>
        <fullName evidence="3">Calmodulin</fullName>
    </recommendedName>
</protein>
<dbReference type="Gene3D" id="1.20.5.190">
    <property type="match status" value="1"/>
</dbReference>
<dbReference type="PROSITE" id="PS50096">
    <property type="entry name" value="IQ"/>
    <property type="match status" value="1"/>
</dbReference>
<evidence type="ECO:0000313" key="2">
    <source>
        <dbReference type="EMBL" id="CAE0446410.1"/>
    </source>
</evidence>
<evidence type="ECO:0000256" key="1">
    <source>
        <dbReference type="SAM" id="MobiDB-lite"/>
    </source>
</evidence>
<reference evidence="2" key="1">
    <citation type="submission" date="2021-01" db="EMBL/GenBank/DDBJ databases">
        <authorList>
            <person name="Corre E."/>
            <person name="Pelletier E."/>
            <person name="Niang G."/>
            <person name="Scheremetjew M."/>
            <person name="Finn R."/>
            <person name="Kale V."/>
            <person name="Holt S."/>
            <person name="Cochrane G."/>
            <person name="Meng A."/>
            <person name="Brown T."/>
            <person name="Cohen L."/>
        </authorList>
    </citation>
    <scope>NUCLEOTIDE SEQUENCE</scope>
    <source>
        <strain evidence="2">GSBS06</strain>
    </source>
</reference>
<dbReference type="CDD" id="cd23767">
    <property type="entry name" value="IQCD"/>
    <property type="match status" value="1"/>
</dbReference>
<evidence type="ECO:0008006" key="3">
    <source>
        <dbReference type="Google" id="ProtNLM"/>
    </source>
</evidence>
<organism evidence="2">
    <name type="scientific">Aplanochytrium stocchinoi</name>
    <dbReference type="NCBI Taxonomy" id="215587"/>
    <lineage>
        <taxon>Eukaryota</taxon>
        <taxon>Sar</taxon>
        <taxon>Stramenopiles</taxon>
        <taxon>Bigyra</taxon>
        <taxon>Labyrinthulomycetes</taxon>
        <taxon>Thraustochytrida</taxon>
        <taxon>Thraustochytriidae</taxon>
        <taxon>Aplanochytrium</taxon>
    </lineage>
</organism>
<sequence>MEEAESLKDIAGAGETNLSAMERLRHMEKLAKTKLKESGHQRKSRYRTRKAFGRSDSESTSLVKGTFRKSLTPSQVALLYETLQMSGPTPAPTLSTKTTPGLGLGLLRSDDFHEVGVAVYEDVHEHRHTDKNPHRVPGTALSSERLIMSHSFSGTFAGYSSDTLLINQMFVDHDVVVYSYAHSSDTLRRDVWNRSATVVQAAWRGYSTRRKLKDTLNNFEAKPLVSKTIIEDISMSENDSEDSLQRTLNTKTRHDKLKPSSHNRIAKTKDVGFFPQSLSLTISDEDTLIRFFELIHGKQRDVRTNLKKIVKWLQRRVLQRCNAIHQKDVAVRTKVKELIDALQEPHFDIERELSMDQFVDLVTFGFLVKGGTRVDKYFRIDIRKKILVVASLLLSHGTNSIAEGIVGASNVKKNPKDRTNLVELFHYIDNNGEGMIVSRTLAAELRRLGSFRLTAKDVKRIIAKLNFNVYLEDFLSFVDEEKANESDLARDIFQIAGKVATIVNEVPAMTRDNERNLKQIRGEEHDIGRNQNGMDCTFQNQGRFHACEEGMRAQDVKLFEPEMFHHSLKAPAARIASGYYYKP</sequence>
<dbReference type="AlphaFoldDB" id="A0A7S3PPM1"/>
<dbReference type="Pfam" id="PF00612">
    <property type="entry name" value="IQ"/>
    <property type="match status" value="1"/>
</dbReference>
<dbReference type="SUPFAM" id="SSF47473">
    <property type="entry name" value="EF-hand"/>
    <property type="match status" value="1"/>
</dbReference>
<dbReference type="InterPro" id="IPR000048">
    <property type="entry name" value="IQ_motif_EF-hand-BS"/>
</dbReference>
<proteinExistence type="predicted"/>
<gene>
    <name evidence="2" type="ORF">ASTO00021_LOCUS16404</name>
</gene>
<feature type="region of interest" description="Disordered" evidence="1">
    <location>
        <begin position="34"/>
        <end position="53"/>
    </location>
</feature>
<dbReference type="EMBL" id="HBIN01021408">
    <property type="protein sequence ID" value="CAE0446410.1"/>
    <property type="molecule type" value="Transcribed_RNA"/>
</dbReference>
<name>A0A7S3PPM1_9STRA</name>
<dbReference type="InterPro" id="IPR011992">
    <property type="entry name" value="EF-hand-dom_pair"/>
</dbReference>